<dbReference type="InterPro" id="IPR050745">
    <property type="entry name" value="Multifunctional_regulatory"/>
</dbReference>
<evidence type="ECO:0000256" key="3">
    <source>
        <dbReference type="PROSITE-ProRule" id="PRU00023"/>
    </source>
</evidence>
<evidence type="ECO:0000313" key="4">
    <source>
        <dbReference type="EMBL" id="CAH0047192.1"/>
    </source>
</evidence>
<dbReference type="AlphaFoldDB" id="A0A9N9Z154"/>
<proteinExistence type="predicted"/>
<dbReference type="InterPro" id="IPR036770">
    <property type="entry name" value="Ankyrin_rpt-contain_sf"/>
</dbReference>
<dbReference type="PROSITE" id="PS50297">
    <property type="entry name" value="ANK_REP_REGION"/>
    <property type="match status" value="1"/>
</dbReference>
<keyword evidence="5" id="KW-1185">Reference proteome</keyword>
<dbReference type="OrthoDB" id="4508560at2759"/>
<dbReference type="PROSITE" id="PS50088">
    <property type="entry name" value="ANK_REPEAT"/>
    <property type="match status" value="1"/>
</dbReference>
<protein>
    <recommendedName>
        <fullName evidence="6">F-box domain-containing protein</fullName>
    </recommendedName>
</protein>
<dbReference type="Gene3D" id="1.25.40.20">
    <property type="entry name" value="Ankyrin repeat-containing domain"/>
    <property type="match status" value="1"/>
</dbReference>
<evidence type="ECO:0000256" key="2">
    <source>
        <dbReference type="ARBA" id="ARBA00023043"/>
    </source>
</evidence>
<dbReference type="PANTHER" id="PTHR24189:SF50">
    <property type="entry name" value="ANKYRIN REPEAT AND SOCS BOX PROTEIN 2"/>
    <property type="match status" value="1"/>
</dbReference>
<accession>A0A9N9Z154</accession>
<dbReference type="EMBL" id="CABFOC020000018">
    <property type="protein sequence ID" value="CAH0047192.1"/>
    <property type="molecule type" value="Genomic_DNA"/>
</dbReference>
<dbReference type="PANTHER" id="PTHR24189">
    <property type="entry name" value="MYOTROPHIN"/>
    <property type="match status" value="1"/>
</dbReference>
<reference evidence="5" key="1">
    <citation type="submission" date="2019-06" db="EMBL/GenBank/DDBJ databases">
        <authorList>
            <person name="Broberg M."/>
        </authorList>
    </citation>
    <scope>NUCLEOTIDE SEQUENCE [LARGE SCALE GENOMIC DNA]</scope>
</reference>
<evidence type="ECO:0000313" key="5">
    <source>
        <dbReference type="Proteomes" id="UP000775872"/>
    </source>
</evidence>
<keyword evidence="2 3" id="KW-0040">ANK repeat</keyword>
<dbReference type="SUPFAM" id="SSF48403">
    <property type="entry name" value="Ankyrin repeat"/>
    <property type="match status" value="1"/>
</dbReference>
<dbReference type="Proteomes" id="UP000775872">
    <property type="component" value="Unassembled WGS sequence"/>
</dbReference>
<sequence length="684" mass="77539">MASLSPVESLPNELLIEVSQGLTRSDLIKLWKTSSKMSQRLNFALFSSTTTRQLSMRWACNHGDVAVIRAAISRGASPSLVDIYPSSIEEVDLVGGFDNSRMKGVRQSPCISTLAITAQKNHHGAFETLLELGADLEGAPKGTLKALSRILLKEEFRDFFRRLLASGLCRPILDKPDFAINLVEFIAQGAPVDILDGMITNGADPNFIVRDGKEDLASPLSQAIKRGSIQICELLLQRGAQIDGSIECYGLTKDLSSPFRYCRPEHLPIFSAASRMGSTGNIDMIDLCLRHGANINHIAPAIISPSHVCFGQFPMTPIARYLEAIPQWPVQHSLTPINGIEYFSKMGADIQLCEAQEDIEWPWMPRRQVCNIDTDVFSTVEVLLYKWDLKTMHEPQFFETIQYLVQQGGGMTNAKNLLKEFCEDSKRTSDPMIPTDPNHPNNVPQWWDIVNLIIDKVQNFYPNDLRWLPNVTYVGRYTDELLQSGNIDQALKDKLLRDYIIDRSGRPQNYGVLDRLLIDRIQTAGANINAYGVDKFEIPILHQLCQKWNETYTEAKRDTGFQEDWGCQMLRQKVKEFCLSMIQKGANPELVVNGLSAVDHLLMRLESNTATDERHRFLFELSQLMSDEYQQYLRGCITPNMLVHREDIRKYPRLPQVDDLWTPDPEKWHSGVRNATTRAGLWPR</sequence>
<dbReference type="InterPro" id="IPR002110">
    <property type="entry name" value="Ankyrin_rpt"/>
</dbReference>
<evidence type="ECO:0000256" key="1">
    <source>
        <dbReference type="ARBA" id="ARBA00022737"/>
    </source>
</evidence>
<gene>
    <name evidence="4" type="ORF">CSOL1703_00013431</name>
</gene>
<feature type="repeat" description="ANK" evidence="3">
    <location>
        <begin position="215"/>
        <end position="247"/>
    </location>
</feature>
<comment type="caution">
    <text evidence="4">The sequence shown here is derived from an EMBL/GenBank/DDBJ whole genome shotgun (WGS) entry which is preliminary data.</text>
</comment>
<organism evidence="4 5">
    <name type="scientific">Clonostachys solani</name>
    <dbReference type="NCBI Taxonomy" id="160281"/>
    <lineage>
        <taxon>Eukaryota</taxon>
        <taxon>Fungi</taxon>
        <taxon>Dikarya</taxon>
        <taxon>Ascomycota</taxon>
        <taxon>Pezizomycotina</taxon>
        <taxon>Sordariomycetes</taxon>
        <taxon>Hypocreomycetidae</taxon>
        <taxon>Hypocreales</taxon>
        <taxon>Bionectriaceae</taxon>
        <taxon>Clonostachys</taxon>
    </lineage>
</organism>
<dbReference type="SMART" id="SM00248">
    <property type="entry name" value="ANK"/>
    <property type="match status" value="4"/>
</dbReference>
<reference evidence="4 5" key="2">
    <citation type="submission" date="2021-10" db="EMBL/GenBank/DDBJ databases">
        <authorList>
            <person name="Piombo E."/>
        </authorList>
    </citation>
    <scope>NUCLEOTIDE SEQUENCE [LARGE SCALE GENOMIC DNA]</scope>
</reference>
<evidence type="ECO:0008006" key="6">
    <source>
        <dbReference type="Google" id="ProtNLM"/>
    </source>
</evidence>
<keyword evidence="1" id="KW-0677">Repeat</keyword>
<name>A0A9N9Z154_9HYPO</name>